<dbReference type="Pfam" id="PF00096">
    <property type="entry name" value="zf-C2H2"/>
    <property type="match status" value="15"/>
</dbReference>
<evidence type="ECO:0000256" key="7">
    <source>
        <dbReference type="PROSITE-ProRule" id="PRU00042"/>
    </source>
</evidence>
<evidence type="ECO:0000256" key="6">
    <source>
        <dbReference type="ARBA" id="ARBA00022833"/>
    </source>
</evidence>
<keyword evidence="3" id="KW-0677">Repeat</keyword>
<feature type="compositionally biased region" description="Polar residues" evidence="8">
    <location>
        <begin position="378"/>
        <end position="387"/>
    </location>
</feature>
<feature type="domain" description="C2H2-type" evidence="9">
    <location>
        <begin position="1267"/>
        <end position="1289"/>
    </location>
</feature>
<feature type="compositionally biased region" description="Low complexity" evidence="8">
    <location>
        <begin position="1238"/>
        <end position="1252"/>
    </location>
</feature>
<accession>A0A8C2PZ60</accession>
<dbReference type="InterPro" id="IPR013087">
    <property type="entry name" value="Znf_C2H2_type"/>
</dbReference>
<feature type="domain" description="C2H2-type" evidence="9">
    <location>
        <begin position="424"/>
        <end position="451"/>
    </location>
</feature>
<evidence type="ECO:0000313" key="11">
    <source>
        <dbReference type="Proteomes" id="UP000694701"/>
    </source>
</evidence>
<sequence>MAMHDMNRAKGIPCKECDIICPSTPSLLEHMKAHYHQEDNGRFECEQCGRIFKHASSLASHKKTHEMGSFQCPVCTRTLPNAVALKNHLRIHTLSPSAQAEEENDDNVDEDRDYNLAQDLSDAAFRSHINNSGMMPGHDHDKQKSPGSEDAWDRPFKCDQCDRTYRHHGSLVNHKKSHQEGTYKCNVCYKQFNNLAALNAHERTHSKFKPPGMSMGVLVHEAPSDPRSLGPQNDDMAPSFCHLCQVALPNKNDFQEHLLLHNAASSSLGLTRSFPGIVPHNLSSVRSPAVNPYTPALGDSLPLPPLPDKRYDPMLGPPVNNPIYTCAYCGVGHPDLESLKIHYLTHDPHTTTHAQDGPAILNSDGLASNSQPSISSSNGETRSQAQNAAIDDAERRFKCQECGKSYRHAGSLVNHKRSHQTGHYQCTVCCKQYPHLAALHSHLRSHKTRPNSQSMGTEGDWLSSEPLTGLDSQQDFVHSQDQESGATTPISLPGNLGDAAHFVPDSSHNSGLDSLEFHDRFNDSLAQSNSGHSPLPQNHRQADGVNQGGMTNGYIGNISFHNGSTQGLGGTSSNSNGKMDGRNHICVDCGMFFADRHQLITHLCPGKARAGSLNKGMNGAKGMTGGASTSGSRGPVDPRQMPDSDDRPHRCDQCGRSYRHPCSLLNHKKSHKTGVFRCLVCQKRYYNLLALKNHQRTHFDLKRHKCEECGKAFKIQKQLINHLRLHEEHRAKTGDRDQRVQSMSHPNGVRYEGGPSQLQAMRMGDPKIQNPPVNANYGQPQGFKKPYAGARSQQVDDGSGRRPFACDQCGRTYRHAGSLANHKNLHKIGEYHCNVCNSTYPNRLAMKNHLRMHFALKKYTCSDCGRGFRNQRQLETHTSNQLCKDLPGPLPGPSMQTAPPPTEYECDGCSQVFNTTTDLASHNCSAQLPSSSASLNSSNMSMDTVDLGSPEREERPFTCDLCGCSYKHASSLLNHKNTHKIGNFSCSFCDKPYTNYMALRNHMRIHTQKKRHICSTCGKAFRLARFLRNHQRVHEEGHTRFGCPTCGKSFQGRSGLARHRCGDNQVGKEGMRKAIPSTREGEEYRFTCDQCGRSYRHASSLLNHKNTHTVGIYHCAVCPKTYSNLLALKNHRRIHSETRRHRCPECGKAFRVSSQLQNHSRVHQKEREFTCTLCQRNFPTQASFRLHLEMQHGCAPKTLQQPGVSSSGSDVGWGSGLDLTLMQAQGLDPNGLRKLNPSHHCPSGSSSSGNQQQQQHQSCSEAGCKSHVCDQCGRGYRHASSLLNHKNSHKMGTYFCNSCQKEFSNLMALKNHRRIHTEPKRYQCPDCGKAFRVSTQLICHRRIHTKEKPFSCQQCDKHFSSKSNLRHHQKVHWNSSAPSSSLNMGTNFLGMPSGPFL</sequence>
<feature type="domain" description="C2H2-type" evidence="9">
    <location>
        <begin position="859"/>
        <end position="887"/>
    </location>
</feature>
<evidence type="ECO:0000259" key="9">
    <source>
        <dbReference type="PROSITE" id="PS50157"/>
    </source>
</evidence>
<keyword evidence="5" id="KW-0833">Ubl conjugation pathway</keyword>
<proteinExistence type="predicted"/>
<feature type="region of interest" description="Disordered" evidence="8">
    <location>
        <begin position="350"/>
        <end position="388"/>
    </location>
</feature>
<feature type="domain" description="C2H2-type" evidence="9">
    <location>
        <begin position="1041"/>
        <end position="1070"/>
    </location>
</feature>
<dbReference type="FunFam" id="3.30.160.60:FF:001345">
    <property type="entry name" value="zinc finger protein 646"/>
    <property type="match status" value="5"/>
</dbReference>
<feature type="region of interest" description="Disordered" evidence="8">
    <location>
        <begin position="443"/>
        <end position="558"/>
    </location>
</feature>
<feature type="domain" description="C2H2-type" evidence="9">
    <location>
        <begin position="831"/>
        <end position="858"/>
    </location>
</feature>
<feature type="domain" description="C2H2-type" evidence="9">
    <location>
        <begin position="43"/>
        <end position="65"/>
    </location>
</feature>
<dbReference type="Pfam" id="PF13912">
    <property type="entry name" value="zf-C2H2_6"/>
    <property type="match status" value="1"/>
</dbReference>
<feature type="region of interest" description="Disordered" evidence="8">
    <location>
        <begin position="730"/>
        <end position="753"/>
    </location>
</feature>
<dbReference type="FunFam" id="3.30.160.60:FF:004089">
    <property type="entry name" value="Si:dkey-89b17.4"/>
    <property type="match status" value="1"/>
</dbReference>
<feature type="domain" description="C2H2-type" evidence="9">
    <location>
        <begin position="183"/>
        <end position="210"/>
    </location>
</feature>
<evidence type="ECO:0000256" key="3">
    <source>
        <dbReference type="ARBA" id="ARBA00022737"/>
    </source>
</evidence>
<evidence type="ECO:0000256" key="8">
    <source>
        <dbReference type="SAM" id="MobiDB-lite"/>
    </source>
</evidence>
<dbReference type="FunFam" id="3.30.160.60:FF:000446">
    <property type="entry name" value="Zinc finger protein"/>
    <property type="match status" value="2"/>
</dbReference>
<feature type="domain" description="C2H2-type" evidence="9">
    <location>
        <begin position="70"/>
        <end position="97"/>
    </location>
</feature>
<dbReference type="SMART" id="SM00355">
    <property type="entry name" value="ZnF_C2H2"/>
    <property type="match status" value="29"/>
</dbReference>
<feature type="domain" description="C2H2-type" evidence="9">
    <location>
        <begin position="957"/>
        <end position="979"/>
    </location>
</feature>
<feature type="domain" description="C2H2-type" evidence="9">
    <location>
        <begin position="1169"/>
        <end position="1196"/>
    </location>
</feature>
<feature type="domain" description="C2H2-type" evidence="9">
    <location>
        <begin position="1012"/>
        <end position="1039"/>
    </location>
</feature>
<feature type="compositionally biased region" description="Polar residues" evidence="8">
    <location>
        <begin position="524"/>
        <end position="539"/>
    </location>
</feature>
<feature type="region of interest" description="Disordered" evidence="8">
    <location>
        <begin position="128"/>
        <end position="151"/>
    </location>
</feature>
<evidence type="ECO:0000313" key="10">
    <source>
        <dbReference type="Ensembl" id="ENSCCRP00020093865.1"/>
    </source>
</evidence>
<dbReference type="FunFam" id="3.30.160.60:FF:000100">
    <property type="entry name" value="Zinc finger 45-like"/>
    <property type="match status" value="1"/>
</dbReference>
<feature type="domain" description="C2H2-type" evidence="9">
    <location>
        <begin position="156"/>
        <end position="178"/>
    </location>
</feature>
<dbReference type="PROSITE" id="PS00028">
    <property type="entry name" value="ZINC_FINGER_C2H2_1"/>
    <property type="match status" value="21"/>
</dbReference>
<dbReference type="FunFam" id="3.30.160.60:FF:002353">
    <property type="entry name" value="Zinc finger protein 646"/>
    <property type="match status" value="1"/>
</dbReference>
<feature type="compositionally biased region" description="Basic and acidic residues" evidence="8">
    <location>
        <begin position="730"/>
        <end position="739"/>
    </location>
</feature>
<dbReference type="PROSITE" id="PS50157">
    <property type="entry name" value="ZINC_FINGER_C2H2_2"/>
    <property type="match status" value="24"/>
</dbReference>
<feature type="compositionally biased region" description="Basic and acidic residues" evidence="8">
    <location>
        <begin position="640"/>
        <end position="649"/>
    </location>
</feature>
<dbReference type="PANTHER" id="PTHR24379">
    <property type="entry name" value="KRAB AND ZINC FINGER DOMAIN-CONTAINING"/>
    <property type="match status" value="1"/>
</dbReference>
<dbReference type="GO" id="GO:0008270">
    <property type="term" value="F:zinc ion binding"/>
    <property type="evidence" value="ECO:0007669"/>
    <property type="project" value="UniProtKB-KW"/>
</dbReference>
<dbReference type="Proteomes" id="UP000694701">
    <property type="component" value="Unplaced"/>
</dbReference>
<feature type="domain" description="C2H2-type" evidence="9">
    <location>
        <begin position="1113"/>
        <end position="1140"/>
    </location>
</feature>
<protein>
    <submittedName>
        <fullName evidence="10">Si:dkey-89b17.4</fullName>
    </submittedName>
</protein>
<evidence type="ECO:0000256" key="2">
    <source>
        <dbReference type="ARBA" id="ARBA00022723"/>
    </source>
</evidence>
<feature type="domain" description="C2H2-type" evidence="9">
    <location>
        <begin position="1141"/>
        <end position="1168"/>
    </location>
</feature>
<comment type="pathway">
    <text evidence="1">Protein modification; protein ubiquitination.</text>
</comment>
<evidence type="ECO:0000256" key="5">
    <source>
        <dbReference type="ARBA" id="ARBA00022786"/>
    </source>
</evidence>
<feature type="region of interest" description="Disordered" evidence="8">
    <location>
        <begin position="1228"/>
        <end position="1252"/>
    </location>
</feature>
<feature type="domain" description="C2H2-type" evidence="9">
    <location>
        <begin position="984"/>
        <end position="1011"/>
    </location>
</feature>
<evidence type="ECO:0000256" key="4">
    <source>
        <dbReference type="ARBA" id="ARBA00022771"/>
    </source>
</evidence>
<feature type="domain" description="C2H2-type" evidence="9">
    <location>
        <begin position="649"/>
        <end position="671"/>
    </location>
</feature>
<keyword evidence="2" id="KW-0479">Metal-binding</keyword>
<feature type="domain" description="C2H2-type" evidence="9">
    <location>
        <begin position="397"/>
        <end position="419"/>
    </location>
</feature>
<dbReference type="Gene3D" id="3.30.160.60">
    <property type="entry name" value="Classic Zinc Finger"/>
    <property type="match status" value="16"/>
</dbReference>
<organism evidence="10 11">
    <name type="scientific">Cyprinus carpio</name>
    <name type="common">Common carp</name>
    <dbReference type="NCBI Taxonomy" id="7962"/>
    <lineage>
        <taxon>Eukaryota</taxon>
        <taxon>Metazoa</taxon>
        <taxon>Chordata</taxon>
        <taxon>Craniata</taxon>
        <taxon>Vertebrata</taxon>
        <taxon>Euteleostomi</taxon>
        <taxon>Actinopterygii</taxon>
        <taxon>Neopterygii</taxon>
        <taxon>Teleostei</taxon>
        <taxon>Ostariophysi</taxon>
        <taxon>Cypriniformes</taxon>
        <taxon>Cyprinidae</taxon>
        <taxon>Cyprininae</taxon>
        <taxon>Cyprinus</taxon>
    </lineage>
</organism>
<feature type="compositionally biased region" description="Low complexity" evidence="8">
    <location>
        <begin position="368"/>
        <end position="377"/>
    </location>
</feature>
<feature type="domain" description="C2H2-type" evidence="9">
    <location>
        <begin position="1294"/>
        <end position="1321"/>
    </location>
</feature>
<feature type="domain" description="C2H2-type" evidence="9">
    <location>
        <begin position="1350"/>
        <end position="1377"/>
    </location>
</feature>
<feature type="domain" description="C2H2-type" evidence="9">
    <location>
        <begin position="804"/>
        <end position="826"/>
    </location>
</feature>
<evidence type="ECO:0000256" key="1">
    <source>
        <dbReference type="ARBA" id="ARBA00004906"/>
    </source>
</evidence>
<reference evidence="10" key="1">
    <citation type="submission" date="2025-08" db="UniProtKB">
        <authorList>
            <consortium name="Ensembl"/>
        </authorList>
    </citation>
    <scope>IDENTIFICATION</scope>
</reference>
<feature type="region of interest" description="Disordered" evidence="8">
    <location>
        <begin position="615"/>
        <end position="649"/>
    </location>
</feature>
<feature type="compositionally biased region" description="Polar residues" evidence="8">
    <location>
        <begin position="470"/>
        <end position="490"/>
    </location>
</feature>
<dbReference type="Ensembl" id="ENSCCRT00020102568.1">
    <property type="protein sequence ID" value="ENSCCRP00020093865.1"/>
    <property type="gene ID" value="ENSCCRG00020042953.1"/>
</dbReference>
<dbReference type="InterPro" id="IPR036236">
    <property type="entry name" value="Znf_C2H2_sf"/>
</dbReference>
<name>A0A8C2PZ60_CYPCA</name>
<dbReference type="SUPFAM" id="SSF57667">
    <property type="entry name" value="beta-beta-alpha zinc fingers"/>
    <property type="match status" value="13"/>
</dbReference>
<feature type="domain" description="C2H2-type" evidence="9">
    <location>
        <begin position="1086"/>
        <end position="1109"/>
    </location>
</feature>
<dbReference type="FunFam" id="3.30.160.60:FF:000414">
    <property type="entry name" value="Zinc finger protein 398"/>
    <property type="match status" value="1"/>
</dbReference>
<keyword evidence="6" id="KW-0862">Zinc</keyword>
<feature type="domain" description="C2H2-type" evidence="9">
    <location>
        <begin position="704"/>
        <end position="731"/>
    </location>
</feature>
<dbReference type="PANTHER" id="PTHR24379:SF121">
    <property type="entry name" value="C2H2-TYPE DOMAIN-CONTAINING PROTEIN"/>
    <property type="match status" value="1"/>
</dbReference>
<feature type="domain" description="C2H2-type" evidence="9">
    <location>
        <begin position="676"/>
        <end position="703"/>
    </location>
</feature>
<keyword evidence="4 7" id="KW-0863">Zinc-finger</keyword>
<dbReference type="Pfam" id="PF12874">
    <property type="entry name" value="zf-met"/>
    <property type="match status" value="2"/>
</dbReference>
<feature type="domain" description="C2H2-type" evidence="9">
    <location>
        <begin position="1322"/>
        <end position="1349"/>
    </location>
</feature>